<reference evidence="3" key="1">
    <citation type="journal article" date="2019" name="Int. J. Syst. Evol. Microbiol.">
        <title>The Global Catalogue of Microorganisms (GCM) 10K type strain sequencing project: providing services to taxonomists for standard genome sequencing and annotation.</title>
        <authorList>
            <consortium name="The Broad Institute Genomics Platform"/>
            <consortium name="The Broad Institute Genome Sequencing Center for Infectious Disease"/>
            <person name="Wu L."/>
            <person name="Ma J."/>
        </authorList>
    </citation>
    <scope>NUCLEOTIDE SEQUENCE [LARGE SCALE GENOMIC DNA]</scope>
    <source>
        <strain evidence="3">CGMCC 1.10106</strain>
    </source>
</reference>
<sequence>MSAIGRNLPSVLRGQPYGIVSHQSFAEPDHTRRRPTRNNRKSPNLCDFTRITNITRLSHTPALHSAARSPK</sequence>
<proteinExistence type="predicted"/>
<comment type="caution">
    <text evidence="2">The sequence shown here is derived from an EMBL/GenBank/DDBJ whole genome shotgun (WGS) entry which is preliminary data.</text>
</comment>
<protein>
    <submittedName>
        <fullName evidence="2">Uncharacterized protein</fullName>
    </submittedName>
</protein>
<dbReference type="Proteomes" id="UP000618591">
    <property type="component" value="Unassembled WGS sequence"/>
</dbReference>
<evidence type="ECO:0000256" key="1">
    <source>
        <dbReference type="SAM" id="MobiDB-lite"/>
    </source>
</evidence>
<feature type="region of interest" description="Disordered" evidence="1">
    <location>
        <begin position="1"/>
        <end position="47"/>
    </location>
</feature>
<organism evidence="2 3">
    <name type="scientific">Sphingomonas psychrolutea</name>
    <dbReference type="NCBI Taxonomy" id="1259676"/>
    <lineage>
        <taxon>Bacteria</taxon>
        <taxon>Pseudomonadati</taxon>
        <taxon>Pseudomonadota</taxon>
        <taxon>Alphaproteobacteria</taxon>
        <taxon>Sphingomonadales</taxon>
        <taxon>Sphingomonadaceae</taxon>
        <taxon>Sphingomonas</taxon>
    </lineage>
</organism>
<feature type="compositionally biased region" description="Basic residues" evidence="1">
    <location>
        <begin position="31"/>
        <end position="40"/>
    </location>
</feature>
<dbReference type="EMBL" id="BMDW01000013">
    <property type="protein sequence ID" value="GGA52301.1"/>
    <property type="molecule type" value="Genomic_DNA"/>
</dbReference>
<keyword evidence="3" id="KW-1185">Reference proteome</keyword>
<evidence type="ECO:0000313" key="3">
    <source>
        <dbReference type="Proteomes" id="UP000618591"/>
    </source>
</evidence>
<evidence type="ECO:0000313" key="2">
    <source>
        <dbReference type="EMBL" id="GGA52301.1"/>
    </source>
</evidence>
<gene>
    <name evidence="2" type="ORF">GCM10011395_23330</name>
</gene>
<name>A0ABQ1GYD0_9SPHN</name>
<accession>A0ABQ1GYD0</accession>